<dbReference type="RefSeq" id="WP_049867141.1">
    <property type="nucleotide sequence ID" value="NZ_CM125926.1"/>
</dbReference>
<name>A0AAP1AEY7_ACIBA</name>
<protein>
    <submittedName>
        <fullName evidence="1">Uncharacterized protein</fullName>
    </submittedName>
</protein>
<proteinExistence type="predicted"/>
<organism evidence="1 2">
    <name type="scientific">Acinetobacter baumannii</name>
    <dbReference type="NCBI Taxonomy" id="470"/>
    <lineage>
        <taxon>Bacteria</taxon>
        <taxon>Pseudomonadati</taxon>
        <taxon>Pseudomonadota</taxon>
        <taxon>Gammaproteobacteria</taxon>
        <taxon>Moraxellales</taxon>
        <taxon>Moraxellaceae</taxon>
        <taxon>Acinetobacter</taxon>
        <taxon>Acinetobacter calcoaceticus/baumannii complex</taxon>
    </lineage>
</organism>
<reference evidence="1 2" key="1">
    <citation type="submission" date="2015-10" db="EMBL/GenBank/DDBJ databases">
        <title>The utility of whole genome sequencing in characterizing Acinetobacter epidemiology and analyzing hospital outbreaks.</title>
        <authorList>
            <person name="Ozer E.A."/>
            <person name="Fitzpatrick M.A."/>
            <person name="Hauser A.R."/>
        </authorList>
    </citation>
    <scope>NUCLEOTIDE SEQUENCE [LARGE SCALE GENOMIC DNA]</scope>
    <source>
        <strain evidence="1 2">ABBL072</strain>
    </source>
</reference>
<accession>A0AAP1AEY7</accession>
<dbReference type="Proteomes" id="UP000051449">
    <property type="component" value="Unassembled WGS sequence"/>
</dbReference>
<sequence>MTVFRIKEKENSLITEDAHELICYATISEINSWNDVVNLYSEIKQKHFPKKVLLLLEDIGQCEYTSMHASMGEGLYFDTTEFVEDDSAASWENTRPLELQYHIEQLLKPENYLNFNNLPKKLNYSDEDQATLLQINAEPEKILDEVIQVKLVNIQTETQKFAACLNGYFTCDLNPFESFSLIEHLDQNYGLEYVGLGASLLFFIKTSKFDANKTPQLLNELSNFYQFSQTTHNQLEQHLSNHEYLILPLCTRQISQNPYPIRILLS</sequence>
<dbReference type="AlphaFoldDB" id="A0AAP1AEY7"/>
<evidence type="ECO:0000313" key="1">
    <source>
        <dbReference type="EMBL" id="KQE01852.1"/>
    </source>
</evidence>
<gene>
    <name evidence="1" type="ORF">APD33_17925</name>
</gene>
<comment type="caution">
    <text evidence="1">The sequence shown here is derived from an EMBL/GenBank/DDBJ whole genome shotgun (WGS) entry which is preliminary data.</text>
</comment>
<evidence type="ECO:0000313" key="2">
    <source>
        <dbReference type="Proteomes" id="UP000051449"/>
    </source>
</evidence>
<dbReference type="EMBL" id="LLGC01000196">
    <property type="protein sequence ID" value="KQE01852.1"/>
    <property type="molecule type" value="Genomic_DNA"/>
</dbReference>